<evidence type="ECO:0000256" key="1">
    <source>
        <dbReference type="ARBA" id="ARBA00004370"/>
    </source>
</evidence>
<evidence type="ECO:0000256" key="2">
    <source>
        <dbReference type="ARBA" id="ARBA00022475"/>
    </source>
</evidence>
<keyword evidence="6 9" id="KW-1133">Transmembrane helix</keyword>
<accession>A0A1U9KSV0</accession>
<dbReference type="InterPro" id="IPR034746">
    <property type="entry name" value="POTRA"/>
</dbReference>
<dbReference type="RefSeq" id="WP_077807939.1">
    <property type="nucleotide sequence ID" value="NZ_BJXS01000001.1"/>
</dbReference>
<evidence type="ECO:0000256" key="4">
    <source>
        <dbReference type="ARBA" id="ARBA00022618"/>
    </source>
</evidence>
<dbReference type="GO" id="GO:0090529">
    <property type="term" value="P:cell septum assembly"/>
    <property type="evidence" value="ECO:0007669"/>
    <property type="project" value="InterPro"/>
</dbReference>
<dbReference type="HAMAP" id="MF_00911">
    <property type="entry name" value="FtsQ_subfam"/>
    <property type="match status" value="1"/>
</dbReference>
<sequence length="305" mass="33400">MANWQTERRARGGYTNDRPSRMKMLGRRLRRLWRPLTLLAVLAALTGGAAILLHDAASEQRFAPLRARLIHMMPLQIRAIAISGQHLTTEASLMQALGTSIGSPIFGFSVNAARERIDKLPFVDHASVERHMPDTIVIHLFERSPVAVWQDHGHFVLINRAGDRVPDQGTTGKNAEAFLQLPLVVGDGANTAAAELIDELDAQPNVKAFVTAAVRVGARRWNLSLRDGTTVLLPEGQEKAALARLARYQSSDHLLERPVISIDMRLPDRMVIHQPPAAPPSPDTSTPSPPDQTGATAQDNKGQHP</sequence>
<dbReference type="EMBL" id="CP014691">
    <property type="protein sequence ID" value="AQS88888.1"/>
    <property type="molecule type" value="Genomic_DNA"/>
</dbReference>
<keyword evidence="2 9" id="KW-1003">Cell membrane</keyword>
<keyword evidence="5 9" id="KW-0812">Transmembrane</keyword>
<dbReference type="InterPro" id="IPR013685">
    <property type="entry name" value="POTRA_FtsQ_type"/>
</dbReference>
<dbReference type="Pfam" id="PF08478">
    <property type="entry name" value="POTRA_1"/>
    <property type="match status" value="1"/>
</dbReference>
<name>A0A1U9KSV0_9PROT</name>
<dbReference type="InterPro" id="IPR005548">
    <property type="entry name" value="Cell_div_FtsQ/DivIB_C"/>
</dbReference>
<evidence type="ECO:0000313" key="12">
    <source>
        <dbReference type="Proteomes" id="UP000188604"/>
    </source>
</evidence>
<evidence type="ECO:0000256" key="10">
    <source>
        <dbReference type="SAM" id="MobiDB-lite"/>
    </source>
</evidence>
<protein>
    <recommendedName>
        <fullName evidence="9">Cell division protein FtsQ</fullName>
    </recommendedName>
</protein>
<dbReference type="PANTHER" id="PTHR35851">
    <property type="entry name" value="CELL DIVISION PROTEIN FTSQ"/>
    <property type="match status" value="1"/>
</dbReference>
<dbReference type="InterPro" id="IPR026579">
    <property type="entry name" value="FtsQ"/>
</dbReference>
<gene>
    <name evidence="9" type="primary">ftsQ</name>
    <name evidence="11" type="ORF">A0U93_14250</name>
</gene>
<proteinExistence type="inferred from homology"/>
<dbReference type="InterPro" id="IPR045335">
    <property type="entry name" value="FtsQ_C_sf"/>
</dbReference>
<feature type="compositionally biased region" description="Pro residues" evidence="10">
    <location>
        <begin position="276"/>
        <end position="290"/>
    </location>
</feature>
<comment type="function">
    <text evidence="9">Essential cell division protein.</text>
</comment>
<dbReference type="Gene3D" id="3.10.20.310">
    <property type="entry name" value="membrane protein fhac"/>
    <property type="match status" value="1"/>
</dbReference>
<organism evidence="11 12">
    <name type="scientific">Neoasaia chiangmaiensis</name>
    <dbReference type="NCBI Taxonomy" id="320497"/>
    <lineage>
        <taxon>Bacteria</taxon>
        <taxon>Pseudomonadati</taxon>
        <taxon>Pseudomonadota</taxon>
        <taxon>Alphaproteobacteria</taxon>
        <taxon>Acetobacterales</taxon>
        <taxon>Acetobacteraceae</taxon>
        <taxon>Neoasaia</taxon>
    </lineage>
</organism>
<dbReference type="GO" id="GO:0043093">
    <property type="term" value="P:FtsZ-dependent cytokinesis"/>
    <property type="evidence" value="ECO:0007669"/>
    <property type="project" value="UniProtKB-UniRule"/>
</dbReference>
<keyword evidence="12" id="KW-1185">Reference proteome</keyword>
<keyword evidence="7 9" id="KW-0472">Membrane</keyword>
<keyword evidence="3 9" id="KW-0997">Cell inner membrane</keyword>
<evidence type="ECO:0000256" key="8">
    <source>
        <dbReference type="ARBA" id="ARBA00023306"/>
    </source>
</evidence>
<keyword evidence="4 9" id="KW-0132">Cell division</keyword>
<evidence type="ECO:0000256" key="3">
    <source>
        <dbReference type="ARBA" id="ARBA00022519"/>
    </source>
</evidence>
<reference evidence="11 12" key="1">
    <citation type="submission" date="2016-03" db="EMBL/GenBank/DDBJ databases">
        <title>Acetic acid bacteria sequencing.</title>
        <authorList>
            <person name="Brandt J."/>
            <person name="Jakob F."/>
            <person name="Vogel R.F."/>
        </authorList>
    </citation>
    <scope>NUCLEOTIDE SEQUENCE [LARGE SCALE GENOMIC DNA]</scope>
    <source>
        <strain evidence="11 12">NBRC 101099</strain>
    </source>
</reference>
<evidence type="ECO:0000256" key="9">
    <source>
        <dbReference type="HAMAP-Rule" id="MF_00911"/>
    </source>
</evidence>
<dbReference type="Pfam" id="PF03799">
    <property type="entry name" value="FtsQ_DivIB_C"/>
    <property type="match status" value="1"/>
</dbReference>
<dbReference type="STRING" id="320497.A0U93_14250"/>
<comment type="similarity">
    <text evidence="9">Belongs to the FtsQ/DivIB family. FtsQ subfamily.</text>
</comment>
<dbReference type="OrthoDB" id="9783091at2"/>
<dbReference type="AlphaFoldDB" id="A0A1U9KSV0"/>
<feature type="compositionally biased region" description="Polar residues" evidence="10">
    <location>
        <begin position="293"/>
        <end position="305"/>
    </location>
</feature>
<dbReference type="GO" id="GO:0032153">
    <property type="term" value="C:cell division site"/>
    <property type="evidence" value="ECO:0007669"/>
    <property type="project" value="UniProtKB-UniRule"/>
</dbReference>
<evidence type="ECO:0000313" key="11">
    <source>
        <dbReference type="EMBL" id="AQS88888.1"/>
    </source>
</evidence>
<dbReference type="GO" id="GO:0005886">
    <property type="term" value="C:plasma membrane"/>
    <property type="evidence" value="ECO:0007669"/>
    <property type="project" value="UniProtKB-SubCell"/>
</dbReference>
<dbReference type="Gene3D" id="3.40.50.11690">
    <property type="entry name" value="Cell division protein FtsQ/DivIB"/>
    <property type="match status" value="1"/>
</dbReference>
<evidence type="ECO:0000256" key="7">
    <source>
        <dbReference type="ARBA" id="ARBA00023136"/>
    </source>
</evidence>
<keyword evidence="8 9" id="KW-0131">Cell cycle</keyword>
<evidence type="ECO:0000256" key="5">
    <source>
        <dbReference type="ARBA" id="ARBA00022692"/>
    </source>
</evidence>
<dbReference type="Proteomes" id="UP000188604">
    <property type="component" value="Chromosome"/>
</dbReference>
<evidence type="ECO:0000256" key="6">
    <source>
        <dbReference type="ARBA" id="ARBA00022989"/>
    </source>
</evidence>
<dbReference type="PANTHER" id="PTHR35851:SF1">
    <property type="entry name" value="CELL DIVISION PROTEIN FTSQ"/>
    <property type="match status" value="1"/>
</dbReference>
<dbReference type="PROSITE" id="PS51779">
    <property type="entry name" value="POTRA"/>
    <property type="match status" value="1"/>
</dbReference>
<feature type="region of interest" description="Disordered" evidence="10">
    <location>
        <begin position="271"/>
        <end position="305"/>
    </location>
</feature>
<dbReference type="KEGG" id="nch:A0U93_14250"/>
<comment type="subcellular location">
    <subcellularLocation>
        <location evidence="9">Cell inner membrane</location>
        <topology evidence="9">Single-pass type II membrane protein</topology>
    </subcellularLocation>
    <subcellularLocation>
        <location evidence="1">Membrane</location>
    </subcellularLocation>
    <text evidence="9">Localizes to the division septum.</text>
</comment>